<dbReference type="RefSeq" id="WP_374036791.1">
    <property type="nucleotide sequence ID" value="NZ_CP169082.1"/>
</dbReference>
<comment type="caution">
    <text evidence="2">The sequence shown here is derived from an EMBL/GenBank/DDBJ whole genome shotgun (WGS) entry which is preliminary data.</text>
</comment>
<feature type="compositionally biased region" description="Basic and acidic residues" evidence="1">
    <location>
        <begin position="158"/>
        <end position="172"/>
    </location>
</feature>
<evidence type="ECO:0000313" key="3">
    <source>
        <dbReference type="Proteomes" id="UP001596152"/>
    </source>
</evidence>
<evidence type="ECO:0000256" key="1">
    <source>
        <dbReference type="SAM" id="MobiDB-lite"/>
    </source>
</evidence>
<dbReference type="EMBL" id="JBHSLF010000056">
    <property type="protein sequence ID" value="MFC5346277.1"/>
    <property type="molecule type" value="Genomic_DNA"/>
</dbReference>
<dbReference type="Proteomes" id="UP001596152">
    <property type="component" value="Unassembled WGS sequence"/>
</dbReference>
<accession>A0ABW0FZS8</accession>
<sequence>MNTPALPGLAPAVKRGPGRPKGSGNKRSGDLQRYVEAVYGGMTPGQQSAQIGLVTAKELRDAGGDLMMAMAVKARGLAAMLGCEGKEAWLLMQRERADLLPYIHQKRGQKEEAAPGDVPTHTYVAIPMEAGTAAGDGQGAGEWDTPPDLLEYQSVSDDDAKQVTEPKSPDDA</sequence>
<feature type="region of interest" description="Disordered" evidence="1">
    <location>
        <begin position="1"/>
        <end position="30"/>
    </location>
</feature>
<reference evidence="3" key="1">
    <citation type="journal article" date="2019" name="Int. J. Syst. Evol. Microbiol.">
        <title>The Global Catalogue of Microorganisms (GCM) 10K type strain sequencing project: providing services to taxonomists for standard genome sequencing and annotation.</title>
        <authorList>
            <consortium name="The Broad Institute Genomics Platform"/>
            <consortium name="The Broad Institute Genome Sequencing Center for Infectious Disease"/>
            <person name="Wu L."/>
            <person name="Ma J."/>
        </authorList>
    </citation>
    <scope>NUCLEOTIDE SEQUENCE [LARGE SCALE GENOMIC DNA]</scope>
    <source>
        <strain evidence="3">JCM 12125</strain>
    </source>
</reference>
<keyword evidence="3" id="KW-1185">Reference proteome</keyword>
<evidence type="ECO:0000313" key="2">
    <source>
        <dbReference type="EMBL" id="MFC5346277.1"/>
    </source>
</evidence>
<feature type="region of interest" description="Disordered" evidence="1">
    <location>
        <begin position="129"/>
        <end position="172"/>
    </location>
</feature>
<name>A0ABW0FZS8_9CAUL</name>
<proteinExistence type="predicted"/>
<organism evidence="2 3">
    <name type="scientific">Brevundimonas staleyi</name>
    <dbReference type="NCBI Taxonomy" id="74326"/>
    <lineage>
        <taxon>Bacteria</taxon>
        <taxon>Pseudomonadati</taxon>
        <taxon>Pseudomonadota</taxon>
        <taxon>Alphaproteobacteria</taxon>
        <taxon>Caulobacterales</taxon>
        <taxon>Caulobacteraceae</taxon>
        <taxon>Brevundimonas</taxon>
    </lineage>
</organism>
<gene>
    <name evidence="2" type="ORF">ACFPIE_20365</name>
</gene>
<protein>
    <submittedName>
        <fullName evidence="2">Uncharacterized protein</fullName>
    </submittedName>
</protein>